<dbReference type="OrthoDB" id="3066029at2759"/>
<evidence type="ECO:0000256" key="5">
    <source>
        <dbReference type="SAM" id="Phobius"/>
    </source>
</evidence>
<sequence>MNKQAKLEVSTTSKQTFKTSKRRNTLIIALVTVAGFLGPVAGNIYVPLLPLYKSVFNTSTTTVNGTVSIFMFTFGIAPLFWASLADKHGRRPLYLLSLPFYVISAVLLSSLKPHIVSLYILRAIQAFGASSLVSLGAATISDIVEPKNRGKAISYFLLGPQLGPMVGLVASLVGAGGQWRWTFGIISILGGVAYGAILFLLPETLKGLVEAEEACLELKEYLVPIQVVFRFKPQANEIHKVSTFKLIAKVLLYLLIVWCSIIGAFLFASFYSLTVSFASVLKHSYNFSQALVSVSYLCPSMALVCGSLITGRISDLLQMKRVNTDKSPHHPERRLLIQTGGLLICIAGLCCYGWALHYKWSVATVFVFSFMISFGMSSVSVVNMTYMTECPTGYVSTNVAVGNMARNLAAGVASLVIDVLTRKMGYGWCFTGLAMLNVASVAMSVVLSKYGHQWNQNHKN</sequence>
<dbReference type="GO" id="GO:0005886">
    <property type="term" value="C:plasma membrane"/>
    <property type="evidence" value="ECO:0007669"/>
    <property type="project" value="TreeGrafter"/>
</dbReference>
<feature type="transmembrane region" description="Helical" evidence="5">
    <location>
        <begin position="26"/>
        <end position="46"/>
    </location>
</feature>
<evidence type="ECO:0000313" key="8">
    <source>
        <dbReference type="Proteomes" id="UP000182334"/>
    </source>
</evidence>
<name>A0A1L0BZI9_9ASCO</name>
<dbReference type="SUPFAM" id="SSF103473">
    <property type="entry name" value="MFS general substrate transporter"/>
    <property type="match status" value="1"/>
</dbReference>
<gene>
    <name evidence="7" type="ORF">SAMEA4029010_CIC11G00000004065</name>
</gene>
<dbReference type="EMBL" id="LT635761">
    <property type="protein sequence ID" value="SGZ56667.1"/>
    <property type="molecule type" value="Genomic_DNA"/>
</dbReference>
<organism evidence="7 8">
    <name type="scientific">Sungouiella intermedia</name>
    <dbReference type="NCBI Taxonomy" id="45354"/>
    <lineage>
        <taxon>Eukaryota</taxon>
        <taxon>Fungi</taxon>
        <taxon>Dikarya</taxon>
        <taxon>Ascomycota</taxon>
        <taxon>Saccharomycotina</taxon>
        <taxon>Pichiomycetes</taxon>
        <taxon>Metschnikowiaceae</taxon>
        <taxon>Sungouiella</taxon>
    </lineage>
</organism>
<keyword evidence="3 5" id="KW-1133">Transmembrane helix</keyword>
<feature type="transmembrane region" description="Helical" evidence="5">
    <location>
        <begin position="181"/>
        <end position="201"/>
    </location>
</feature>
<feature type="transmembrane region" description="Helical" evidence="5">
    <location>
        <begin position="117"/>
        <end position="140"/>
    </location>
</feature>
<protein>
    <submittedName>
        <fullName evidence="7">CIC11C00000004065</fullName>
    </submittedName>
</protein>
<dbReference type="Proteomes" id="UP000182334">
    <property type="component" value="Chromosome VI"/>
</dbReference>
<feature type="transmembrane region" description="Helical" evidence="5">
    <location>
        <begin position="92"/>
        <end position="111"/>
    </location>
</feature>
<feature type="transmembrane region" description="Helical" evidence="5">
    <location>
        <begin position="361"/>
        <end position="382"/>
    </location>
</feature>
<feature type="transmembrane region" description="Helical" evidence="5">
    <location>
        <begin position="335"/>
        <end position="355"/>
    </location>
</feature>
<reference evidence="7 8" key="1">
    <citation type="submission" date="2016-10" db="EMBL/GenBank/DDBJ databases">
        <authorList>
            <person name="de Groot N.N."/>
        </authorList>
    </citation>
    <scope>NUCLEOTIDE SEQUENCE [LARGE SCALE GENOMIC DNA]</scope>
    <source>
        <strain evidence="7 8">CBS 141442</strain>
    </source>
</reference>
<dbReference type="AlphaFoldDB" id="A0A1L0BZI9"/>
<dbReference type="STRING" id="45354.A0A1L0BZI9"/>
<feature type="transmembrane region" description="Helical" evidence="5">
    <location>
        <begin position="293"/>
        <end position="314"/>
    </location>
</feature>
<evidence type="ECO:0000256" key="2">
    <source>
        <dbReference type="ARBA" id="ARBA00022692"/>
    </source>
</evidence>
<feature type="transmembrane region" description="Helical" evidence="5">
    <location>
        <begin position="425"/>
        <end position="447"/>
    </location>
</feature>
<dbReference type="GO" id="GO:0005275">
    <property type="term" value="F:amine transmembrane transporter activity"/>
    <property type="evidence" value="ECO:0007669"/>
    <property type="project" value="TreeGrafter"/>
</dbReference>
<dbReference type="PANTHER" id="PTHR23502:SF21">
    <property type="entry name" value="DITYROSINE TRANSPORTER 1"/>
    <property type="match status" value="1"/>
</dbReference>
<dbReference type="InterPro" id="IPR036259">
    <property type="entry name" value="MFS_trans_sf"/>
</dbReference>
<keyword evidence="8" id="KW-1185">Reference proteome</keyword>
<proteinExistence type="predicted"/>
<evidence type="ECO:0000259" key="6">
    <source>
        <dbReference type="PROSITE" id="PS50850"/>
    </source>
</evidence>
<feature type="transmembrane region" description="Helical" evidence="5">
    <location>
        <begin position="152"/>
        <end position="175"/>
    </location>
</feature>
<dbReference type="Gene3D" id="1.20.1250.20">
    <property type="entry name" value="MFS general substrate transporter like domains"/>
    <property type="match status" value="1"/>
</dbReference>
<accession>A0A1L0BZI9</accession>
<comment type="subcellular location">
    <subcellularLocation>
        <location evidence="1">Membrane</location>
        <topology evidence="1">Multi-pass membrane protein</topology>
    </subcellularLocation>
</comment>
<dbReference type="InterPro" id="IPR011701">
    <property type="entry name" value="MFS"/>
</dbReference>
<evidence type="ECO:0000256" key="4">
    <source>
        <dbReference type="ARBA" id="ARBA00023136"/>
    </source>
</evidence>
<dbReference type="PANTHER" id="PTHR23502">
    <property type="entry name" value="MAJOR FACILITATOR SUPERFAMILY"/>
    <property type="match status" value="1"/>
</dbReference>
<evidence type="ECO:0000256" key="3">
    <source>
        <dbReference type="ARBA" id="ARBA00022989"/>
    </source>
</evidence>
<feature type="transmembrane region" description="Helical" evidence="5">
    <location>
        <begin position="66"/>
        <end position="85"/>
    </location>
</feature>
<keyword evidence="4 5" id="KW-0472">Membrane</keyword>
<feature type="transmembrane region" description="Helical" evidence="5">
    <location>
        <begin position="250"/>
        <end position="273"/>
    </location>
</feature>
<evidence type="ECO:0000256" key="1">
    <source>
        <dbReference type="ARBA" id="ARBA00004141"/>
    </source>
</evidence>
<dbReference type="Pfam" id="PF07690">
    <property type="entry name" value="MFS_1"/>
    <property type="match status" value="1"/>
</dbReference>
<feature type="domain" description="Major facilitator superfamily (MFS) profile" evidence="6">
    <location>
        <begin position="27"/>
        <end position="452"/>
    </location>
</feature>
<evidence type="ECO:0000313" key="7">
    <source>
        <dbReference type="EMBL" id="SGZ56667.1"/>
    </source>
</evidence>
<keyword evidence="2 5" id="KW-0812">Transmembrane</keyword>
<dbReference type="InterPro" id="IPR020846">
    <property type="entry name" value="MFS_dom"/>
</dbReference>
<dbReference type="PROSITE" id="PS50850">
    <property type="entry name" value="MFS"/>
    <property type="match status" value="1"/>
</dbReference>